<reference evidence="1 2" key="1">
    <citation type="submission" date="2021-12" db="EMBL/GenBank/DDBJ databases">
        <title>Characterization of novel class B3 metallo-beta-lactamase from novel Pseudomonas species.</title>
        <authorList>
            <person name="Yamada K."/>
            <person name="Aoki K."/>
            <person name="Ishii Y."/>
        </authorList>
    </citation>
    <scope>NUCLEOTIDE SEQUENCE [LARGE SCALE GENOMIC DNA]</scope>
    <source>
        <strain evidence="1 2">TUM20286</strain>
    </source>
</reference>
<accession>A0ABQ4VTK9</accession>
<dbReference type="Proteomes" id="UP001054892">
    <property type="component" value="Unassembled WGS sequence"/>
</dbReference>
<name>A0ABQ4VTK9_9PSED</name>
<protein>
    <submittedName>
        <fullName evidence="1">Uncharacterized protein</fullName>
    </submittedName>
</protein>
<comment type="caution">
    <text evidence="1">The sequence shown here is derived from an EMBL/GenBank/DDBJ whole genome shotgun (WGS) entry which is preliminary data.</text>
</comment>
<keyword evidence="2" id="KW-1185">Reference proteome</keyword>
<organism evidence="1 2">
    <name type="scientific">Pseudomonas tohonis</name>
    <dbReference type="NCBI Taxonomy" id="2725477"/>
    <lineage>
        <taxon>Bacteria</taxon>
        <taxon>Pseudomonadati</taxon>
        <taxon>Pseudomonadota</taxon>
        <taxon>Gammaproteobacteria</taxon>
        <taxon>Pseudomonadales</taxon>
        <taxon>Pseudomonadaceae</taxon>
        <taxon>Pseudomonas</taxon>
    </lineage>
</organism>
<proteinExistence type="predicted"/>
<evidence type="ECO:0000313" key="1">
    <source>
        <dbReference type="EMBL" id="GJN50799.1"/>
    </source>
</evidence>
<dbReference type="EMBL" id="BQKM01000001">
    <property type="protein sequence ID" value="GJN50799.1"/>
    <property type="molecule type" value="Genomic_DNA"/>
</dbReference>
<evidence type="ECO:0000313" key="2">
    <source>
        <dbReference type="Proteomes" id="UP001054892"/>
    </source>
</evidence>
<sequence>MRIYYMRDNHTFLPLPWASDEAIPLVLQEAKEGSSHGMLCVGGGCDYGHVHMRGMADWPRFETEARKWFQQFTTPPQENDR</sequence>
<dbReference type="RefSeq" id="WP_236247045.1">
    <property type="nucleotide sequence ID" value="NZ_BQKM01000001.1"/>
</dbReference>
<gene>
    <name evidence="1" type="ORF">TUM20286_05510</name>
</gene>